<evidence type="ECO:0000256" key="7">
    <source>
        <dbReference type="SAM" id="MobiDB-lite"/>
    </source>
</evidence>
<dbReference type="STRING" id="559515.M4C118"/>
<feature type="compositionally biased region" description="Polar residues" evidence="7">
    <location>
        <begin position="289"/>
        <end position="300"/>
    </location>
</feature>
<reference evidence="10" key="1">
    <citation type="journal article" date="2010" name="Science">
        <title>Signatures of adaptation to obligate biotrophy in the Hyaloperonospora arabidopsidis genome.</title>
        <authorList>
            <person name="Baxter L."/>
            <person name="Tripathy S."/>
            <person name="Ishaque N."/>
            <person name="Boot N."/>
            <person name="Cabral A."/>
            <person name="Kemen E."/>
            <person name="Thines M."/>
            <person name="Ah-Fong A."/>
            <person name="Anderson R."/>
            <person name="Badejoko W."/>
            <person name="Bittner-Eddy P."/>
            <person name="Boore J.L."/>
            <person name="Chibucos M.C."/>
            <person name="Coates M."/>
            <person name="Dehal P."/>
            <person name="Delehaunty K."/>
            <person name="Dong S."/>
            <person name="Downton P."/>
            <person name="Dumas B."/>
            <person name="Fabro G."/>
            <person name="Fronick C."/>
            <person name="Fuerstenberg S.I."/>
            <person name="Fulton L."/>
            <person name="Gaulin E."/>
            <person name="Govers F."/>
            <person name="Hughes L."/>
            <person name="Humphray S."/>
            <person name="Jiang R.H."/>
            <person name="Judelson H."/>
            <person name="Kamoun S."/>
            <person name="Kyung K."/>
            <person name="Meijer H."/>
            <person name="Minx P."/>
            <person name="Morris P."/>
            <person name="Nelson J."/>
            <person name="Phuntumart V."/>
            <person name="Qutob D."/>
            <person name="Rehmany A."/>
            <person name="Rougon-Cardoso A."/>
            <person name="Ryden P."/>
            <person name="Torto-Alalibo T."/>
            <person name="Studholme D."/>
            <person name="Wang Y."/>
            <person name="Win J."/>
            <person name="Wood J."/>
            <person name="Clifton S.W."/>
            <person name="Rogers J."/>
            <person name="Van den Ackerveken G."/>
            <person name="Jones J.D."/>
            <person name="McDowell J.M."/>
            <person name="Beynon J."/>
            <person name="Tyler B.M."/>
        </authorList>
    </citation>
    <scope>NUCLEOTIDE SEQUENCE [LARGE SCALE GENOMIC DNA]</scope>
    <source>
        <strain evidence="10">Emoy2</strain>
    </source>
</reference>
<keyword evidence="10" id="KW-1185">Reference proteome</keyword>
<keyword evidence="4 6" id="KW-0175">Coiled coil</keyword>
<dbReference type="SMART" id="SM00755">
    <property type="entry name" value="Grip"/>
    <property type="match status" value="1"/>
</dbReference>
<evidence type="ECO:0000313" key="9">
    <source>
        <dbReference type="EnsemblProtists" id="HpaP812723"/>
    </source>
</evidence>
<evidence type="ECO:0000256" key="5">
    <source>
        <dbReference type="ARBA" id="ARBA00023136"/>
    </source>
</evidence>
<dbReference type="Proteomes" id="UP000011713">
    <property type="component" value="Unassembled WGS sequence"/>
</dbReference>
<evidence type="ECO:0000256" key="2">
    <source>
        <dbReference type="ARBA" id="ARBA00004496"/>
    </source>
</evidence>
<feature type="domain" description="GRIP" evidence="8">
    <location>
        <begin position="300"/>
        <end position="350"/>
    </location>
</feature>
<dbReference type="Pfam" id="PF01465">
    <property type="entry name" value="GRIP"/>
    <property type="match status" value="1"/>
</dbReference>
<dbReference type="PANTHER" id="PTHR23157:SF25">
    <property type="entry name" value="GRIP AND COILED-COIL DOMAIN-CONTAINING PROTEIN 1"/>
    <property type="match status" value="1"/>
</dbReference>
<dbReference type="PROSITE" id="PS50913">
    <property type="entry name" value="GRIP"/>
    <property type="match status" value="1"/>
</dbReference>
<comment type="subcellular location">
    <subcellularLocation>
        <location evidence="2">Cytoplasm</location>
    </subcellularLocation>
    <subcellularLocation>
        <location evidence="1">Endomembrane system</location>
        <topology evidence="1">Peripheral membrane protein</topology>
    </subcellularLocation>
</comment>
<reference evidence="9" key="2">
    <citation type="submission" date="2015-06" db="UniProtKB">
        <authorList>
            <consortium name="EnsemblProtists"/>
        </authorList>
    </citation>
    <scope>IDENTIFICATION</scope>
    <source>
        <strain evidence="9">Emoy2</strain>
    </source>
</reference>
<dbReference type="GO" id="GO:0005794">
    <property type="term" value="C:Golgi apparatus"/>
    <property type="evidence" value="ECO:0007669"/>
    <property type="project" value="TreeGrafter"/>
</dbReference>
<dbReference type="EnsemblProtists" id="HpaT812723">
    <property type="protein sequence ID" value="HpaP812723"/>
    <property type="gene ID" value="HpaG812723"/>
</dbReference>
<keyword evidence="3" id="KW-0963">Cytoplasm</keyword>
<dbReference type="HOGENOM" id="CLU_036270_0_0_1"/>
<evidence type="ECO:0000256" key="3">
    <source>
        <dbReference type="ARBA" id="ARBA00022490"/>
    </source>
</evidence>
<name>M4C118_HYAAE</name>
<dbReference type="EMBL" id="JH598088">
    <property type="status" value="NOT_ANNOTATED_CDS"/>
    <property type="molecule type" value="Genomic_DNA"/>
</dbReference>
<keyword evidence="5" id="KW-0472">Membrane</keyword>
<feature type="coiled-coil region" evidence="6">
    <location>
        <begin position="195"/>
        <end position="262"/>
    </location>
</feature>
<dbReference type="Gene3D" id="1.10.220.60">
    <property type="entry name" value="GRIP domain"/>
    <property type="match status" value="1"/>
</dbReference>
<evidence type="ECO:0000313" key="10">
    <source>
        <dbReference type="Proteomes" id="UP000011713"/>
    </source>
</evidence>
<proteinExistence type="predicted"/>
<dbReference type="PANTHER" id="PTHR23157">
    <property type="entry name" value="GRIP AND COILED-COIL DOMAIN-CONTAINING PROTEIN 1"/>
    <property type="match status" value="1"/>
</dbReference>
<sequence>MAKRSIDNSKQELVEKDRVIQKLHKELSQSQQATQSWFVNTSTRDPKKLLLKVAHGNVLWCFVEYANENELDDSKEFAWHCFHSEKEIQEYANRASGEPLTLPDFSMTPSEVDCVKRSLKVEIDRVQEEFRRYRVRSEITRKQKDAEIRKISANAITKQTEKISETDLLGELQSSKAQVRWLTKAQAEAEERVIYEQSLLEKQELKKKLKELRQVANGTLGKASENGNGDLQSLRQEFAEYRKSALNAVDQKDKELNSMQAQYREGGDESRSVSRINSFKETRARRTSMESNSSLSGFDTPNTMKTNEYLKNIVYKYMSSSQNEAKGHMEKAIATILNFTPAEIASIQVRHRMNWILGIRVQFLCLIAIRLVSSAGKASTTGTAGLVLVTLKCICCNDLVTCGTSGPAVAFEYFVQINYSSALCSSRRRRIPSES</sequence>
<dbReference type="InterPro" id="IPR051952">
    <property type="entry name" value="Golgi-autophagy_related"/>
</dbReference>
<organism evidence="9 10">
    <name type="scientific">Hyaloperonospora arabidopsidis (strain Emoy2)</name>
    <name type="common">Downy mildew agent</name>
    <name type="synonym">Peronospora arabidopsidis</name>
    <dbReference type="NCBI Taxonomy" id="559515"/>
    <lineage>
        <taxon>Eukaryota</taxon>
        <taxon>Sar</taxon>
        <taxon>Stramenopiles</taxon>
        <taxon>Oomycota</taxon>
        <taxon>Peronosporomycetes</taxon>
        <taxon>Peronosporales</taxon>
        <taxon>Peronosporaceae</taxon>
        <taxon>Hyaloperonospora</taxon>
    </lineage>
</organism>
<evidence type="ECO:0000256" key="6">
    <source>
        <dbReference type="SAM" id="Coils"/>
    </source>
</evidence>
<dbReference type="OMA" id="WCLVEYA"/>
<evidence type="ECO:0000256" key="4">
    <source>
        <dbReference type="ARBA" id="ARBA00023054"/>
    </source>
</evidence>
<dbReference type="eggNOG" id="ENOG502QU6G">
    <property type="taxonomic scope" value="Eukaryota"/>
</dbReference>
<evidence type="ECO:0000256" key="1">
    <source>
        <dbReference type="ARBA" id="ARBA00004184"/>
    </source>
</evidence>
<dbReference type="AlphaFoldDB" id="M4C118"/>
<dbReference type="InParanoid" id="M4C118"/>
<dbReference type="InterPro" id="IPR000237">
    <property type="entry name" value="GRIP_dom"/>
</dbReference>
<dbReference type="VEuPathDB" id="FungiDB:HpaG812723"/>
<feature type="region of interest" description="Disordered" evidence="7">
    <location>
        <begin position="280"/>
        <end position="300"/>
    </location>
</feature>
<protein>
    <recommendedName>
        <fullName evidence="8">GRIP domain-containing protein</fullName>
    </recommendedName>
</protein>
<evidence type="ECO:0000259" key="8">
    <source>
        <dbReference type="PROSITE" id="PS50913"/>
    </source>
</evidence>
<accession>M4C118</accession>